<name>A0A060VVX0_ONCMY</name>
<evidence type="ECO:0000313" key="2">
    <source>
        <dbReference type="EMBL" id="CDQ59123.1"/>
    </source>
</evidence>
<dbReference type="PaxDb" id="8022-A0A060VVX0"/>
<evidence type="ECO:0000313" key="3">
    <source>
        <dbReference type="Proteomes" id="UP000193380"/>
    </source>
</evidence>
<organism evidence="2 3">
    <name type="scientific">Oncorhynchus mykiss</name>
    <name type="common">Rainbow trout</name>
    <name type="synonym">Salmo gairdneri</name>
    <dbReference type="NCBI Taxonomy" id="8022"/>
    <lineage>
        <taxon>Eukaryota</taxon>
        <taxon>Metazoa</taxon>
        <taxon>Chordata</taxon>
        <taxon>Craniata</taxon>
        <taxon>Vertebrata</taxon>
        <taxon>Euteleostomi</taxon>
        <taxon>Actinopterygii</taxon>
        <taxon>Neopterygii</taxon>
        <taxon>Teleostei</taxon>
        <taxon>Protacanthopterygii</taxon>
        <taxon>Salmoniformes</taxon>
        <taxon>Salmonidae</taxon>
        <taxon>Salmoninae</taxon>
        <taxon>Oncorhynchus</taxon>
    </lineage>
</organism>
<dbReference type="PANTHER" id="PTHR15288">
    <property type="entry name" value="DENN DOMAIN-CONTAINING PROTEIN 2"/>
    <property type="match status" value="1"/>
</dbReference>
<dbReference type="Gene3D" id="3.30.450.200">
    <property type="match status" value="1"/>
</dbReference>
<dbReference type="InterPro" id="IPR051942">
    <property type="entry name" value="DENN_domain_containing_2"/>
</dbReference>
<reference evidence="2" key="1">
    <citation type="journal article" date="2014" name="Nat. Commun.">
        <title>The rainbow trout genome provides novel insights into evolution after whole-genome duplication in vertebrates.</title>
        <authorList>
            <person name="Berthelot C."/>
            <person name="Brunet F."/>
            <person name="Chalopin D."/>
            <person name="Juanchich A."/>
            <person name="Bernard M."/>
            <person name="Noel B."/>
            <person name="Bento P."/>
            <person name="Da Silva C."/>
            <person name="Labadie K."/>
            <person name="Alberti A."/>
            <person name="Aury J.M."/>
            <person name="Louis A."/>
            <person name="Dehais P."/>
            <person name="Bardou P."/>
            <person name="Montfort J."/>
            <person name="Klopp C."/>
            <person name="Cabau C."/>
            <person name="Gaspin C."/>
            <person name="Thorgaard G.H."/>
            <person name="Boussaha M."/>
            <person name="Quillet E."/>
            <person name="Guyomard R."/>
            <person name="Galiana D."/>
            <person name="Bobe J."/>
            <person name="Volff J.N."/>
            <person name="Genet C."/>
            <person name="Wincker P."/>
            <person name="Jaillon O."/>
            <person name="Roest Crollius H."/>
            <person name="Guiguen Y."/>
        </authorList>
    </citation>
    <scope>NUCLEOTIDE SEQUENCE [LARGE SCALE GENOMIC DNA]</scope>
</reference>
<gene>
    <name evidence="2" type="ORF">GSONMT00079264001</name>
</gene>
<reference evidence="2" key="2">
    <citation type="submission" date="2014-03" db="EMBL/GenBank/DDBJ databases">
        <authorList>
            <person name="Genoscope - CEA"/>
        </authorList>
    </citation>
    <scope>NUCLEOTIDE SEQUENCE</scope>
</reference>
<accession>A0A060VVX0</accession>
<dbReference type="Proteomes" id="UP000193380">
    <property type="component" value="Unassembled WGS sequence"/>
</dbReference>
<dbReference type="PANTHER" id="PTHR15288:SF6">
    <property type="entry name" value="DENN DOMAIN-CONTAINING PROTEIN 2C"/>
    <property type="match status" value="1"/>
</dbReference>
<dbReference type="AlphaFoldDB" id="A0A060VVX0"/>
<sequence>MTSSCDCVNWPSPTNQDSHSVYLCVRVCLCVVSLTQYVNKIHVIFDAKRGRKRVKSQAQGGSAREETSGTESDPEDNTNGGSRRSVYVQSTLKRRPGYRTLERDLIQLQQQQLFQLFVVVSLRKSSPGNTYAPEITQQFPNKFAKSSRHSREAEDRLKAIPKFCFPDSQDWRPSGDLPR</sequence>
<protein>
    <submittedName>
        <fullName evidence="2">Uncharacterized protein</fullName>
    </submittedName>
</protein>
<dbReference type="EMBL" id="FR904317">
    <property type="protein sequence ID" value="CDQ59123.1"/>
    <property type="molecule type" value="Genomic_DNA"/>
</dbReference>
<dbReference type="STRING" id="8022.A0A060VVX0"/>
<feature type="region of interest" description="Disordered" evidence="1">
    <location>
        <begin position="54"/>
        <end position="87"/>
    </location>
</feature>
<feature type="compositionally biased region" description="Polar residues" evidence="1">
    <location>
        <begin position="77"/>
        <end position="87"/>
    </location>
</feature>
<evidence type="ECO:0000256" key="1">
    <source>
        <dbReference type="SAM" id="MobiDB-lite"/>
    </source>
</evidence>
<proteinExistence type="predicted"/>